<evidence type="ECO:0000313" key="2">
    <source>
        <dbReference type="Proteomes" id="UP000541444"/>
    </source>
</evidence>
<organism evidence="1 2">
    <name type="scientific">Kingdonia uniflora</name>
    <dbReference type="NCBI Taxonomy" id="39325"/>
    <lineage>
        <taxon>Eukaryota</taxon>
        <taxon>Viridiplantae</taxon>
        <taxon>Streptophyta</taxon>
        <taxon>Embryophyta</taxon>
        <taxon>Tracheophyta</taxon>
        <taxon>Spermatophyta</taxon>
        <taxon>Magnoliopsida</taxon>
        <taxon>Ranunculales</taxon>
        <taxon>Circaeasteraceae</taxon>
        <taxon>Kingdonia</taxon>
    </lineage>
</organism>
<gene>
    <name evidence="1" type="ORF">GIB67_013542</name>
</gene>
<reference evidence="1 2" key="1">
    <citation type="journal article" date="2020" name="IScience">
        <title>Genome Sequencing of the Endangered Kingdonia uniflora (Circaeasteraceae, Ranunculales) Reveals Potential Mechanisms of Evolutionary Specialization.</title>
        <authorList>
            <person name="Sun Y."/>
            <person name="Deng T."/>
            <person name="Zhang A."/>
            <person name="Moore M.J."/>
            <person name="Landis J.B."/>
            <person name="Lin N."/>
            <person name="Zhang H."/>
            <person name="Zhang X."/>
            <person name="Huang J."/>
            <person name="Zhang X."/>
            <person name="Sun H."/>
            <person name="Wang H."/>
        </authorList>
    </citation>
    <scope>NUCLEOTIDE SEQUENCE [LARGE SCALE GENOMIC DNA]</scope>
    <source>
        <strain evidence="1">TB1705</strain>
        <tissue evidence="1">Leaf</tissue>
    </source>
</reference>
<proteinExistence type="predicted"/>
<accession>A0A7J7KUW7</accession>
<sequence length="52" mass="6082">IRKIGNFVFGRKLSLYIIRQGIIKDTIIETLVHKSNNNNLEINIIQIIKFTK</sequence>
<name>A0A7J7KUW7_9MAGN</name>
<feature type="non-terminal residue" evidence="1">
    <location>
        <position position="1"/>
    </location>
</feature>
<evidence type="ECO:0000313" key="1">
    <source>
        <dbReference type="EMBL" id="KAF6134145.1"/>
    </source>
</evidence>
<dbReference type="Proteomes" id="UP000541444">
    <property type="component" value="Unassembled WGS sequence"/>
</dbReference>
<protein>
    <submittedName>
        <fullName evidence="1">Uncharacterized protein</fullName>
    </submittedName>
</protein>
<keyword evidence="2" id="KW-1185">Reference proteome</keyword>
<dbReference type="EMBL" id="JACGCM010002890">
    <property type="protein sequence ID" value="KAF6134145.1"/>
    <property type="molecule type" value="Genomic_DNA"/>
</dbReference>
<comment type="caution">
    <text evidence="1">The sequence shown here is derived from an EMBL/GenBank/DDBJ whole genome shotgun (WGS) entry which is preliminary data.</text>
</comment>
<dbReference type="AlphaFoldDB" id="A0A7J7KUW7"/>